<evidence type="ECO:0000313" key="1">
    <source>
        <dbReference type="EMBL" id="KAG2853210.1"/>
    </source>
</evidence>
<evidence type="ECO:0000313" key="3">
    <source>
        <dbReference type="EMBL" id="KAG2919022.1"/>
    </source>
</evidence>
<dbReference type="Proteomes" id="UP000735874">
    <property type="component" value="Unassembled WGS sequence"/>
</dbReference>
<protein>
    <submittedName>
        <fullName evidence="1">Uncharacterized protein</fullName>
    </submittedName>
</protein>
<dbReference type="EMBL" id="RCMV01000472">
    <property type="protein sequence ID" value="KAG3216612.1"/>
    <property type="molecule type" value="Genomic_DNA"/>
</dbReference>
<dbReference type="EMBL" id="RCMI01000347">
    <property type="protein sequence ID" value="KAG2916024.1"/>
    <property type="molecule type" value="Genomic_DNA"/>
</dbReference>
<dbReference type="Proteomes" id="UP000697107">
    <property type="component" value="Unassembled WGS sequence"/>
</dbReference>
<dbReference type="VEuPathDB" id="FungiDB:PC110_g23548"/>
<dbReference type="Proteomes" id="UP000774804">
    <property type="component" value="Unassembled WGS sequence"/>
</dbReference>
<reference evidence="1" key="1">
    <citation type="submission" date="2018-10" db="EMBL/GenBank/DDBJ databases">
        <title>Effector identification in a new, highly contiguous assembly of the strawberry crown rot pathogen Phytophthora cactorum.</title>
        <authorList>
            <person name="Armitage A.D."/>
            <person name="Nellist C.F."/>
            <person name="Bates H."/>
            <person name="Vickerstaff R.J."/>
            <person name="Harrison R.J."/>
        </authorList>
    </citation>
    <scope>NUCLEOTIDE SEQUENCE</scope>
    <source>
        <strain evidence="1">15-7</strain>
        <strain evidence="2">4032</strain>
        <strain evidence="3">4040</strain>
        <strain evidence="4">P415</strain>
        <strain evidence="5">P421</strain>
    </source>
</reference>
<dbReference type="EMBL" id="RCMG01000493">
    <property type="protein sequence ID" value="KAG2853210.1"/>
    <property type="molecule type" value="Genomic_DNA"/>
</dbReference>
<evidence type="ECO:0000313" key="2">
    <source>
        <dbReference type="EMBL" id="KAG2916024.1"/>
    </source>
</evidence>
<organism evidence="1 6">
    <name type="scientific">Phytophthora cactorum</name>
    <dbReference type="NCBI Taxonomy" id="29920"/>
    <lineage>
        <taxon>Eukaryota</taxon>
        <taxon>Sar</taxon>
        <taxon>Stramenopiles</taxon>
        <taxon>Oomycota</taxon>
        <taxon>Peronosporomycetes</taxon>
        <taxon>Peronosporales</taxon>
        <taxon>Peronosporaceae</taxon>
        <taxon>Phytophthora</taxon>
    </lineage>
</organism>
<evidence type="ECO:0000313" key="6">
    <source>
        <dbReference type="Proteomes" id="UP000735874"/>
    </source>
</evidence>
<dbReference type="Proteomes" id="UP000760860">
    <property type="component" value="Unassembled WGS sequence"/>
</dbReference>
<proteinExistence type="predicted"/>
<accession>A0A8T1KES9</accession>
<dbReference type="EMBL" id="RCML01000508">
    <property type="protein sequence ID" value="KAG2975060.1"/>
    <property type="molecule type" value="Genomic_DNA"/>
</dbReference>
<dbReference type="EMBL" id="RCMK01000614">
    <property type="protein sequence ID" value="KAG2919022.1"/>
    <property type="molecule type" value="Genomic_DNA"/>
</dbReference>
<gene>
    <name evidence="1" type="ORF">PC113_g14370</name>
    <name evidence="2" type="ORF">PC115_g11195</name>
    <name evidence="3" type="ORF">PC117_g16884</name>
    <name evidence="4" type="ORF">PC118_g14174</name>
    <name evidence="5" type="ORF">PC129_g12535</name>
</gene>
<sequence>MLCLISLGCQSGDGLTGDSQVVRKPGNFRLHLSQIPRGLIRWSGVLISGGRATTSRSACGSAVDRSNISVGDDLFLGETQLLLQPLQTLLGDRVRGGSISQLSLLILDPSVKPVDLRSSKAHLLKEVIVALSKVVPLERDVIEPRLQIVDLPGLICQLAAQISITGVCGVLPTLDLHGLVVELLPKNANLVRWLDTVRITQISSSFAVLGPHSLACRGRVLQLSIQGIKPSAESAHGCTGIFRGGRRSRLARQWRGNRSAPITHTSGLGWSH</sequence>
<name>A0A8T1KES9_9STRA</name>
<dbReference type="AlphaFoldDB" id="A0A8T1KES9"/>
<comment type="caution">
    <text evidence="1">The sequence shown here is derived from an EMBL/GenBank/DDBJ whole genome shotgun (WGS) entry which is preliminary data.</text>
</comment>
<dbReference type="Proteomes" id="UP000736787">
    <property type="component" value="Unassembled WGS sequence"/>
</dbReference>
<evidence type="ECO:0000313" key="5">
    <source>
        <dbReference type="EMBL" id="KAG3216612.1"/>
    </source>
</evidence>
<evidence type="ECO:0000313" key="4">
    <source>
        <dbReference type="EMBL" id="KAG2975060.1"/>
    </source>
</evidence>